<dbReference type="RefSeq" id="WP_013011435.1">
    <property type="nucleotide sequence ID" value="NC_013943.1"/>
</dbReference>
<dbReference type="InterPro" id="IPR011006">
    <property type="entry name" value="CheY-like_superfamily"/>
</dbReference>
<dbReference type="GO" id="GO:0003677">
    <property type="term" value="F:DNA binding"/>
    <property type="evidence" value="ECO:0007669"/>
    <property type="project" value="UniProtKB-KW"/>
</dbReference>
<keyword evidence="8 9" id="KW-0804">Transcription</keyword>
<dbReference type="PANTHER" id="PTHR45526:SF1">
    <property type="entry name" value="TRANSCRIPTIONAL REGULATORY PROTEIN DCUR-RELATED"/>
    <property type="match status" value="1"/>
</dbReference>
<dbReference type="AlphaFoldDB" id="D4H2E1"/>
<accession>D4H2E1</accession>
<dbReference type="PROSITE" id="PS50110">
    <property type="entry name" value="RESPONSE_REGULATORY"/>
    <property type="match status" value="1"/>
</dbReference>
<dbReference type="GO" id="GO:0000156">
    <property type="term" value="F:phosphorelay response regulator activity"/>
    <property type="evidence" value="ECO:0007669"/>
    <property type="project" value="TreeGrafter"/>
</dbReference>
<dbReference type="InterPro" id="IPR051271">
    <property type="entry name" value="2C-system_Tx_regulators"/>
</dbReference>
<dbReference type="eggNOG" id="COG4565">
    <property type="taxonomic scope" value="Bacteria"/>
</dbReference>
<dbReference type="InterPro" id="IPR024187">
    <property type="entry name" value="Sig_transdc_resp-reg_cit/mal"/>
</dbReference>
<keyword evidence="3 10" id="KW-0597">Phosphoprotein</keyword>
<evidence type="ECO:0000256" key="6">
    <source>
        <dbReference type="ARBA" id="ARBA00023125"/>
    </source>
</evidence>
<dbReference type="GO" id="GO:0003700">
    <property type="term" value="F:DNA-binding transcription factor activity"/>
    <property type="evidence" value="ECO:0007669"/>
    <property type="project" value="InterPro"/>
</dbReference>
<dbReference type="SUPFAM" id="SSF52172">
    <property type="entry name" value="CheY-like"/>
    <property type="match status" value="1"/>
</dbReference>
<keyword evidence="2 9" id="KW-0963">Cytoplasm</keyword>
<evidence type="ECO:0000256" key="2">
    <source>
        <dbReference type="ARBA" id="ARBA00022490"/>
    </source>
</evidence>
<dbReference type="Gene3D" id="3.40.50.2300">
    <property type="match status" value="1"/>
</dbReference>
<keyword evidence="7 9" id="KW-0010">Activator</keyword>
<dbReference type="PaxDb" id="522772-Dacet_2170"/>
<evidence type="ECO:0000256" key="4">
    <source>
        <dbReference type="ARBA" id="ARBA00023012"/>
    </source>
</evidence>
<feature type="domain" description="Response regulatory" evidence="11">
    <location>
        <begin position="5"/>
        <end position="121"/>
    </location>
</feature>
<evidence type="ECO:0000256" key="5">
    <source>
        <dbReference type="ARBA" id="ARBA00023015"/>
    </source>
</evidence>
<feature type="modified residue" description="4-aspartylphosphate" evidence="10">
    <location>
        <position position="56"/>
    </location>
</feature>
<protein>
    <recommendedName>
        <fullName evidence="9">Transcriptional regulatory protein</fullName>
    </recommendedName>
</protein>
<dbReference type="Pfam" id="PF20714">
    <property type="entry name" value="HTH_64"/>
    <property type="match status" value="1"/>
</dbReference>
<organism evidence="12 13">
    <name type="scientific">Denitrovibrio acetiphilus (strain DSM 12809 / NBRC 114555 / N2460)</name>
    <dbReference type="NCBI Taxonomy" id="522772"/>
    <lineage>
        <taxon>Bacteria</taxon>
        <taxon>Pseudomonadati</taxon>
        <taxon>Deferribacterota</taxon>
        <taxon>Deferribacteres</taxon>
        <taxon>Deferribacterales</taxon>
        <taxon>Geovibrionaceae</taxon>
        <taxon>Denitrovibrio</taxon>
    </lineage>
</organism>
<evidence type="ECO:0000313" key="13">
    <source>
        <dbReference type="Proteomes" id="UP000002012"/>
    </source>
</evidence>
<proteinExistence type="predicted"/>
<evidence type="ECO:0000256" key="8">
    <source>
        <dbReference type="ARBA" id="ARBA00023163"/>
    </source>
</evidence>
<dbReference type="HOGENOM" id="CLU_000445_39_0_0"/>
<name>D4H2E1_DENA2</name>
<keyword evidence="5 9" id="KW-0805">Transcription regulation</keyword>
<dbReference type="PIRSF" id="PIRSF006171">
    <property type="entry name" value="RR_citrat_malat"/>
    <property type="match status" value="1"/>
</dbReference>
<dbReference type="InterPro" id="IPR048714">
    <property type="entry name" value="DpiA-like_HTH"/>
</dbReference>
<evidence type="ECO:0000313" key="12">
    <source>
        <dbReference type="EMBL" id="ADD68932.1"/>
    </source>
</evidence>
<dbReference type="KEGG" id="dap:Dacet_2170"/>
<dbReference type="FunCoup" id="D4H2E1">
    <property type="interactions" value="132"/>
</dbReference>
<gene>
    <name evidence="12" type="ordered locus">Dacet_2170</name>
</gene>
<evidence type="ECO:0000259" key="11">
    <source>
        <dbReference type="PROSITE" id="PS50110"/>
    </source>
</evidence>
<dbReference type="InterPro" id="IPR001789">
    <property type="entry name" value="Sig_transdc_resp-reg_receiver"/>
</dbReference>
<dbReference type="Proteomes" id="UP000002012">
    <property type="component" value="Chromosome"/>
</dbReference>
<evidence type="ECO:0000256" key="10">
    <source>
        <dbReference type="PROSITE-ProRule" id="PRU00169"/>
    </source>
</evidence>
<dbReference type="GO" id="GO:0005737">
    <property type="term" value="C:cytoplasm"/>
    <property type="evidence" value="ECO:0007669"/>
    <property type="project" value="UniProtKB-SubCell"/>
</dbReference>
<keyword evidence="13" id="KW-1185">Reference proteome</keyword>
<dbReference type="InParanoid" id="D4H2E1"/>
<evidence type="ECO:0000256" key="7">
    <source>
        <dbReference type="ARBA" id="ARBA00023159"/>
    </source>
</evidence>
<dbReference type="STRING" id="522772.Dacet_2170"/>
<sequence>MRLIQVLIIEDNERILKLHRLFLEKVDGFELVGIAKSLKEAEETIAVLQPDLILLDLFFPDGHGMSFLKHMRMQDINFDVILITADKDVNSLQDALRNGAFDYIVKPVVFDRFKESLEKYKTFKTGISAKQTIEQKDADSIFMSAQQVEYTDDDVPKGIDPLTLKKVKDTLVEYGERGICAQETGKLIGASRITARRYLEYLVSGGFISADITYGSVGRPERKYFYKPEKN</sequence>
<evidence type="ECO:0000256" key="1">
    <source>
        <dbReference type="ARBA" id="ARBA00004496"/>
    </source>
</evidence>
<dbReference type="SMART" id="SM00448">
    <property type="entry name" value="REC"/>
    <property type="match status" value="1"/>
</dbReference>
<dbReference type="Pfam" id="PF00072">
    <property type="entry name" value="Response_reg"/>
    <property type="match status" value="1"/>
</dbReference>
<evidence type="ECO:0000256" key="9">
    <source>
        <dbReference type="PIRNR" id="PIRNR006171"/>
    </source>
</evidence>
<evidence type="ECO:0000256" key="3">
    <source>
        <dbReference type="ARBA" id="ARBA00022553"/>
    </source>
</evidence>
<keyword evidence="6 9" id="KW-0238">DNA-binding</keyword>
<dbReference type="EMBL" id="CP001968">
    <property type="protein sequence ID" value="ADD68932.1"/>
    <property type="molecule type" value="Genomic_DNA"/>
</dbReference>
<comment type="subcellular location">
    <subcellularLocation>
        <location evidence="1 9">Cytoplasm</location>
    </subcellularLocation>
</comment>
<keyword evidence="4 9" id="KW-0902">Two-component regulatory system</keyword>
<dbReference type="PANTHER" id="PTHR45526">
    <property type="entry name" value="TRANSCRIPTIONAL REGULATORY PROTEIN DPIA"/>
    <property type="match status" value="1"/>
</dbReference>
<reference evidence="12 13" key="1">
    <citation type="journal article" date="2010" name="Stand. Genomic Sci.">
        <title>Complete genome sequence of Denitrovibrio acetiphilus type strain (N2460).</title>
        <authorList>
            <person name="Kiss H."/>
            <person name="Lang E."/>
            <person name="Lapidus A."/>
            <person name="Copeland A."/>
            <person name="Nolan M."/>
            <person name="Glavina Del Rio T."/>
            <person name="Chen F."/>
            <person name="Lucas S."/>
            <person name="Tice H."/>
            <person name="Cheng J.F."/>
            <person name="Han C."/>
            <person name="Goodwin L."/>
            <person name="Pitluck S."/>
            <person name="Liolios K."/>
            <person name="Pati A."/>
            <person name="Ivanova N."/>
            <person name="Mavromatis K."/>
            <person name="Chen A."/>
            <person name="Palaniappan K."/>
            <person name="Land M."/>
            <person name="Hauser L."/>
            <person name="Chang Y.J."/>
            <person name="Jeffries C.D."/>
            <person name="Detter J.C."/>
            <person name="Brettin T."/>
            <person name="Spring S."/>
            <person name="Rohde M."/>
            <person name="Goker M."/>
            <person name="Woyke T."/>
            <person name="Bristow J."/>
            <person name="Eisen J.A."/>
            <person name="Markowitz V."/>
            <person name="Hugenholtz P."/>
            <person name="Kyrpides N.C."/>
            <person name="Klenk H.P."/>
        </authorList>
    </citation>
    <scope>NUCLEOTIDE SEQUENCE [LARGE SCALE GENOMIC DNA]</scope>
    <source>
        <strain evidence="13">DSM 12809 / NBRC 114555 / N2460</strain>
    </source>
</reference>